<dbReference type="AlphaFoldDB" id="A0A378W0D8"/>
<accession>A0A378W0D8</accession>
<proteinExistence type="predicted"/>
<evidence type="ECO:0000313" key="4">
    <source>
        <dbReference type="EMBL" id="SUA24488.1"/>
    </source>
</evidence>
<dbReference type="Gene3D" id="2.40.170.20">
    <property type="entry name" value="TonB-dependent receptor, beta-barrel domain"/>
    <property type="match status" value="1"/>
</dbReference>
<organism evidence="4">
    <name type="scientific">Neisseria gonorrhoeae</name>
    <dbReference type="NCBI Taxonomy" id="485"/>
    <lineage>
        <taxon>Bacteria</taxon>
        <taxon>Pseudomonadati</taxon>
        <taxon>Pseudomonadota</taxon>
        <taxon>Betaproteobacteria</taxon>
        <taxon>Neisseriales</taxon>
        <taxon>Neisseriaceae</taxon>
        <taxon>Neisseria</taxon>
    </lineage>
</organism>
<gene>
    <name evidence="4" type="primary">lbpA_2</name>
    <name evidence="4" type="ORF">NCTC11421_02488</name>
</gene>
<comment type="subcellular location">
    <subcellularLocation>
        <location evidence="1">Cell outer membrane</location>
    </subcellularLocation>
</comment>
<evidence type="ECO:0000256" key="2">
    <source>
        <dbReference type="ARBA" id="ARBA00023136"/>
    </source>
</evidence>
<evidence type="ECO:0000256" key="1">
    <source>
        <dbReference type="ARBA" id="ARBA00004442"/>
    </source>
</evidence>
<name>A0A378W0D8_NEIGO</name>
<keyword evidence="3" id="KW-0998">Cell outer membrane</keyword>
<protein>
    <submittedName>
        <fullName evidence="4">Lactoferrin binding protein A</fullName>
    </submittedName>
</protein>
<sequence>MTEIDIRDYYNAQNMSLQGINILGKIDWNGVYGKLPEGLYTTLAYNRIKPKSVSNRPDLSLRSYALDAVQPSRYVLGFGYDQPEGKWGANIMLTYSKGKTLTSLLIWQAIKNDIRQEGLRLLGKRQMFPLI</sequence>
<reference evidence="4" key="1">
    <citation type="submission" date="2018-06" db="EMBL/GenBank/DDBJ databases">
        <authorList>
            <consortium name="Pathogen Informatics"/>
            <person name="Doyle S."/>
        </authorList>
    </citation>
    <scope>NUCLEOTIDE SEQUENCE [LARGE SCALE GENOMIC DNA]</scope>
    <source>
        <strain evidence="4">NCTC11421</strain>
    </source>
</reference>
<dbReference type="InterPro" id="IPR036942">
    <property type="entry name" value="Beta-barrel_TonB_sf"/>
</dbReference>
<dbReference type="GO" id="GO:0009279">
    <property type="term" value="C:cell outer membrane"/>
    <property type="evidence" value="ECO:0007669"/>
    <property type="project" value="UniProtKB-SubCell"/>
</dbReference>
<evidence type="ECO:0000256" key="3">
    <source>
        <dbReference type="ARBA" id="ARBA00023237"/>
    </source>
</evidence>
<keyword evidence="2" id="KW-0472">Membrane</keyword>
<dbReference type="EMBL" id="UGRI01000001">
    <property type="protein sequence ID" value="SUA24488.1"/>
    <property type="molecule type" value="Genomic_DNA"/>
</dbReference>